<evidence type="ECO:0000313" key="2">
    <source>
        <dbReference type="Proteomes" id="UP000236291"/>
    </source>
</evidence>
<organism evidence="1 2">
    <name type="scientific">Trifolium pratense</name>
    <name type="common">Red clover</name>
    <dbReference type="NCBI Taxonomy" id="57577"/>
    <lineage>
        <taxon>Eukaryota</taxon>
        <taxon>Viridiplantae</taxon>
        <taxon>Streptophyta</taxon>
        <taxon>Embryophyta</taxon>
        <taxon>Tracheophyta</taxon>
        <taxon>Spermatophyta</taxon>
        <taxon>Magnoliopsida</taxon>
        <taxon>eudicotyledons</taxon>
        <taxon>Gunneridae</taxon>
        <taxon>Pentapetalae</taxon>
        <taxon>rosids</taxon>
        <taxon>fabids</taxon>
        <taxon>Fabales</taxon>
        <taxon>Fabaceae</taxon>
        <taxon>Papilionoideae</taxon>
        <taxon>50 kb inversion clade</taxon>
        <taxon>NPAAA clade</taxon>
        <taxon>Hologalegina</taxon>
        <taxon>IRL clade</taxon>
        <taxon>Trifolieae</taxon>
        <taxon>Trifolium</taxon>
    </lineage>
</organism>
<evidence type="ECO:0000313" key="1">
    <source>
        <dbReference type="EMBL" id="PNX74614.1"/>
    </source>
</evidence>
<proteinExistence type="predicted"/>
<gene>
    <name evidence="1" type="ORF">L195_g030539</name>
</gene>
<dbReference type="Proteomes" id="UP000236291">
    <property type="component" value="Unassembled WGS sequence"/>
</dbReference>
<dbReference type="EMBL" id="ASHM01027779">
    <property type="protein sequence ID" value="PNX74614.1"/>
    <property type="molecule type" value="Genomic_DNA"/>
</dbReference>
<comment type="caution">
    <text evidence="1">The sequence shown here is derived from an EMBL/GenBank/DDBJ whole genome shotgun (WGS) entry which is preliminary data.</text>
</comment>
<reference evidence="1 2" key="1">
    <citation type="journal article" date="2014" name="Am. J. Bot.">
        <title>Genome assembly and annotation for red clover (Trifolium pratense; Fabaceae).</title>
        <authorList>
            <person name="Istvanek J."/>
            <person name="Jaros M."/>
            <person name="Krenek A."/>
            <person name="Repkova J."/>
        </authorList>
    </citation>
    <scope>NUCLEOTIDE SEQUENCE [LARGE SCALE GENOMIC DNA]</scope>
    <source>
        <strain evidence="2">cv. Tatra</strain>
        <tissue evidence="1">Young leaves</tissue>
    </source>
</reference>
<accession>A0A2K3L7U7</accession>
<name>A0A2K3L7U7_TRIPR</name>
<protein>
    <submittedName>
        <fullName evidence="1">Uncharacterized protein</fullName>
    </submittedName>
</protein>
<sequence length="116" mass="13547">MQAFQNHNILEELILKLARDRREEYNQIQHIHKNNDNQRSYHNNHTVSSNTINNKKTKWCKPQEGLYKVNCDANLTCNGVWGLSAALRNNTESSLQLLRGQPKVSTMLRQLKLTQF</sequence>
<dbReference type="AlphaFoldDB" id="A0A2K3L7U7"/>
<reference evidence="1 2" key="2">
    <citation type="journal article" date="2017" name="Front. Plant Sci.">
        <title>Gene Classification and Mining of Molecular Markers Useful in Red Clover (Trifolium pratense) Breeding.</title>
        <authorList>
            <person name="Istvanek J."/>
            <person name="Dluhosova J."/>
            <person name="Dluhos P."/>
            <person name="Patkova L."/>
            <person name="Nedelnik J."/>
            <person name="Repkova J."/>
        </authorList>
    </citation>
    <scope>NUCLEOTIDE SEQUENCE [LARGE SCALE GENOMIC DNA]</scope>
    <source>
        <strain evidence="2">cv. Tatra</strain>
        <tissue evidence="1">Young leaves</tissue>
    </source>
</reference>